<dbReference type="EMBL" id="MU267735">
    <property type="protein sequence ID" value="KAH7909932.1"/>
    <property type="molecule type" value="Genomic_DNA"/>
</dbReference>
<proteinExistence type="predicted"/>
<evidence type="ECO:0000313" key="2">
    <source>
        <dbReference type="Proteomes" id="UP000790377"/>
    </source>
</evidence>
<name>A0ACB8AB37_9AGAM</name>
<organism evidence="1 2">
    <name type="scientific">Hygrophoropsis aurantiaca</name>
    <dbReference type="NCBI Taxonomy" id="72124"/>
    <lineage>
        <taxon>Eukaryota</taxon>
        <taxon>Fungi</taxon>
        <taxon>Dikarya</taxon>
        <taxon>Basidiomycota</taxon>
        <taxon>Agaricomycotina</taxon>
        <taxon>Agaricomycetes</taxon>
        <taxon>Agaricomycetidae</taxon>
        <taxon>Boletales</taxon>
        <taxon>Coniophorineae</taxon>
        <taxon>Hygrophoropsidaceae</taxon>
        <taxon>Hygrophoropsis</taxon>
    </lineage>
</organism>
<keyword evidence="2" id="KW-1185">Reference proteome</keyword>
<reference evidence="1" key="1">
    <citation type="journal article" date="2021" name="New Phytol.">
        <title>Evolutionary innovations through gain and loss of genes in the ectomycorrhizal Boletales.</title>
        <authorList>
            <person name="Wu G."/>
            <person name="Miyauchi S."/>
            <person name="Morin E."/>
            <person name="Kuo A."/>
            <person name="Drula E."/>
            <person name="Varga T."/>
            <person name="Kohler A."/>
            <person name="Feng B."/>
            <person name="Cao Y."/>
            <person name="Lipzen A."/>
            <person name="Daum C."/>
            <person name="Hundley H."/>
            <person name="Pangilinan J."/>
            <person name="Johnson J."/>
            <person name="Barry K."/>
            <person name="LaButti K."/>
            <person name="Ng V."/>
            <person name="Ahrendt S."/>
            <person name="Min B."/>
            <person name="Choi I.G."/>
            <person name="Park H."/>
            <person name="Plett J.M."/>
            <person name="Magnuson J."/>
            <person name="Spatafora J.W."/>
            <person name="Nagy L.G."/>
            <person name="Henrissat B."/>
            <person name="Grigoriev I.V."/>
            <person name="Yang Z.L."/>
            <person name="Xu J."/>
            <person name="Martin F.M."/>
        </authorList>
    </citation>
    <scope>NUCLEOTIDE SEQUENCE</scope>
    <source>
        <strain evidence="1">ATCC 28755</strain>
    </source>
</reference>
<accession>A0ACB8AB37</accession>
<sequence>MAHACVDTLPTELMLIIFDLVYDNGNQRKNSHEFPYTLAVVCRRWLDLLLSKPRYWKRILIFLSGELRTPLPVIHACTQVFDNSDVYVSVRENHRDKDAHASESDLSIKAVMQAILPHIHRVKSLYLDLDFSSSLPKIGRDLHGHAGNLQTLQLSCTADDGSQDKSSEDENTLLPNKFIAPNLRNLHIDGRNFISACTMPDNTSWTRAIQFININNLRPSASEEKFRVISAIEALSLFPCLEKILFKNVDMSYDSQRDIHYGPYRFSRLTELFLENLSAETLAGFRAIDARLIQLKINCCEMNDPVLPYSQYLELNGINGTQNVAGTLLHWQGNELSVLGCSVFSDKILQAMSGQSDSEDSEAVAKGMICPGLNCLSIFDCPNFEASELVDMLKCRQQWHEDRFKIEQVDVNGLGPVLSQEEGTWLTQNIDDIEWDTEHPADGPYCLLEDDGNVALSWD</sequence>
<comment type="caution">
    <text evidence="1">The sequence shown here is derived from an EMBL/GenBank/DDBJ whole genome shotgun (WGS) entry which is preliminary data.</text>
</comment>
<dbReference type="Proteomes" id="UP000790377">
    <property type="component" value="Unassembled WGS sequence"/>
</dbReference>
<evidence type="ECO:0000313" key="1">
    <source>
        <dbReference type="EMBL" id="KAH7909932.1"/>
    </source>
</evidence>
<protein>
    <submittedName>
        <fullName evidence="1">Uncharacterized protein</fullName>
    </submittedName>
</protein>
<gene>
    <name evidence="1" type="ORF">BJ138DRAFT_1154145</name>
</gene>